<comment type="caution">
    <text evidence="2">The sequence shown here is derived from an EMBL/GenBank/DDBJ whole genome shotgun (WGS) entry which is preliminary data.</text>
</comment>
<name>A0A7V1I3Y5_DESA2</name>
<feature type="domain" description="DUF3131" evidence="1">
    <location>
        <begin position="2"/>
        <end position="314"/>
    </location>
</feature>
<feature type="non-terminal residue" evidence="2">
    <location>
        <position position="1"/>
    </location>
</feature>
<dbReference type="Pfam" id="PF11329">
    <property type="entry name" value="DUF3131"/>
    <property type="match status" value="1"/>
</dbReference>
<evidence type="ECO:0000313" key="2">
    <source>
        <dbReference type="EMBL" id="HEB74005.1"/>
    </source>
</evidence>
<sequence length="345" mass="39679">SFLNTMDLFWGKLPNILYNTQTGAMVNYQNQPEEIGWSAVDIGRLLIWLKIAKAQYPVFAEYIDKTILRWNFCDILDEEGTLYGAIKVNGKLVLFQEGRLGYEEYAAKGFQAWGFNTKKASKIEPYETVKIYGIKIPYDARDPRETKVLTPVLSLPFILDGLEFNWDKVKDVHSLDSVHTDSAMAHIAENIYKVQALRYKKEKILTARTDHMIKSPPFFVYDSIFASGYPWNTISDKNTYIPKATLIATKAAFGMWALWNTDYTDILIRAVQCLYNPERGWYEGRQETTGDYEKVITANSNAIILEVLLYKKQGKLYNPKTTQTYYDLILQDPFKGTGKCLPKPE</sequence>
<reference evidence="2" key="1">
    <citation type="journal article" date="2020" name="mSystems">
        <title>Genome- and Community-Level Interaction Insights into Carbon Utilization and Element Cycling Functions of Hydrothermarchaeota in Hydrothermal Sediment.</title>
        <authorList>
            <person name="Zhou Z."/>
            <person name="Liu Y."/>
            <person name="Xu W."/>
            <person name="Pan J."/>
            <person name="Luo Z.H."/>
            <person name="Li M."/>
        </authorList>
    </citation>
    <scope>NUCLEOTIDE SEQUENCE [LARGE SCALE GENOMIC DNA]</scope>
    <source>
        <strain evidence="2">HyVt-45</strain>
    </source>
</reference>
<proteinExistence type="predicted"/>
<gene>
    <name evidence="2" type="ORF">ENJ03_02145</name>
</gene>
<protein>
    <submittedName>
        <fullName evidence="2">DUF3131 domain-containing protein</fullName>
    </submittedName>
</protein>
<dbReference type="InterPro" id="IPR021478">
    <property type="entry name" value="DUF3131"/>
</dbReference>
<dbReference type="AlphaFoldDB" id="A0A7V1I3Y5"/>
<dbReference type="EMBL" id="DRKW01000123">
    <property type="protein sequence ID" value="HEB74005.1"/>
    <property type="molecule type" value="Genomic_DNA"/>
</dbReference>
<accession>A0A7V1I3Y5</accession>
<organism evidence="2">
    <name type="scientific">Desulfofervidus auxilii</name>
    <dbReference type="NCBI Taxonomy" id="1621989"/>
    <lineage>
        <taxon>Bacteria</taxon>
        <taxon>Pseudomonadati</taxon>
        <taxon>Thermodesulfobacteriota</taxon>
        <taxon>Candidatus Desulfofervidia</taxon>
        <taxon>Candidatus Desulfofervidales</taxon>
        <taxon>Candidatus Desulfofervidaceae</taxon>
        <taxon>Candidatus Desulfofervidus</taxon>
    </lineage>
</organism>
<evidence type="ECO:0000259" key="1">
    <source>
        <dbReference type="Pfam" id="PF11329"/>
    </source>
</evidence>
<dbReference type="Proteomes" id="UP000886268">
    <property type="component" value="Unassembled WGS sequence"/>
</dbReference>